<dbReference type="InterPro" id="IPR034016">
    <property type="entry name" value="M1_APN-typ"/>
</dbReference>
<evidence type="ECO:0000256" key="21">
    <source>
        <dbReference type="ARBA" id="ARBA00023288"/>
    </source>
</evidence>
<feature type="site" description="Transition state stabilizer" evidence="24">
    <location>
        <position position="220"/>
    </location>
</feature>
<evidence type="ECO:0000256" key="20">
    <source>
        <dbReference type="ARBA" id="ARBA00023180"/>
    </source>
</evidence>
<feature type="domain" description="Peptidase M1 membrane alanine aminopeptidase" evidence="25">
    <location>
        <begin position="62"/>
        <end position="281"/>
    </location>
</feature>
<dbReference type="GO" id="GO:0005737">
    <property type="term" value="C:cytoplasm"/>
    <property type="evidence" value="ECO:0007669"/>
    <property type="project" value="TreeGrafter"/>
</dbReference>
<evidence type="ECO:0000256" key="9">
    <source>
        <dbReference type="ARBA" id="ARBA00022622"/>
    </source>
</evidence>
<dbReference type="PRINTS" id="PR00756">
    <property type="entry name" value="ALADIPTASE"/>
</dbReference>
<dbReference type="GO" id="GO:0070006">
    <property type="term" value="F:metalloaminopeptidase activity"/>
    <property type="evidence" value="ECO:0007669"/>
    <property type="project" value="TreeGrafter"/>
</dbReference>
<keyword evidence="15" id="KW-0106">Calcium</keyword>
<evidence type="ECO:0000256" key="4">
    <source>
        <dbReference type="ARBA" id="ARBA00010136"/>
    </source>
</evidence>
<dbReference type="Gene3D" id="2.60.40.1910">
    <property type="match status" value="1"/>
</dbReference>
<evidence type="ECO:0000256" key="14">
    <source>
        <dbReference type="ARBA" id="ARBA00022833"/>
    </source>
</evidence>
<keyword evidence="21" id="KW-0449">Lipoprotein</keyword>
<evidence type="ECO:0000256" key="19">
    <source>
        <dbReference type="ARBA" id="ARBA00023157"/>
    </source>
</evidence>
<evidence type="ECO:0000256" key="6">
    <source>
        <dbReference type="ARBA" id="ARBA00012567"/>
    </source>
</evidence>
<evidence type="ECO:0000256" key="5">
    <source>
        <dbReference type="ARBA" id="ARBA00011748"/>
    </source>
</evidence>
<dbReference type="GO" id="GO:0005615">
    <property type="term" value="C:extracellular space"/>
    <property type="evidence" value="ECO:0007669"/>
    <property type="project" value="TreeGrafter"/>
</dbReference>
<comment type="catalytic activity">
    <reaction evidence="1">
        <text>Release of N-terminal glutamate (and to a lesser extent aspartate) from a peptide.</text>
        <dbReference type="EC" id="3.4.11.7"/>
    </reaction>
</comment>
<dbReference type="Gene3D" id="1.10.390.10">
    <property type="entry name" value="Neutral Protease Domain 2"/>
    <property type="match status" value="1"/>
</dbReference>
<dbReference type="PANTHER" id="PTHR11533">
    <property type="entry name" value="PROTEASE M1 ZINC METALLOPROTEASE"/>
    <property type="match status" value="1"/>
</dbReference>
<dbReference type="Proteomes" id="UP001458880">
    <property type="component" value="Unassembled WGS sequence"/>
</dbReference>
<dbReference type="GO" id="GO:0004230">
    <property type="term" value="F:glutamyl aminopeptidase activity"/>
    <property type="evidence" value="ECO:0007669"/>
    <property type="project" value="UniProtKB-EC"/>
</dbReference>
<keyword evidence="16" id="KW-1133">Transmembrane helix</keyword>
<dbReference type="InterPro" id="IPR024571">
    <property type="entry name" value="ERAP1-like_C_dom"/>
</dbReference>
<evidence type="ECO:0000256" key="11">
    <source>
        <dbReference type="ARBA" id="ARBA00022692"/>
    </source>
</evidence>
<feature type="domain" description="ERAP1-like C-terminal" evidence="26">
    <location>
        <begin position="360"/>
        <end position="674"/>
    </location>
</feature>
<evidence type="ECO:0000256" key="18">
    <source>
        <dbReference type="ARBA" id="ARBA00023136"/>
    </source>
</evidence>
<dbReference type="FunFam" id="1.25.50.20:FF:000001">
    <property type="entry name" value="Aminopeptidase"/>
    <property type="match status" value="1"/>
</dbReference>
<evidence type="ECO:0000256" key="12">
    <source>
        <dbReference type="ARBA" id="ARBA00022723"/>
    </source>
</evidence>
<keyword evidence="12 23" id="KW-0479">Metal-binding</keyword>
<keyword evidence="13" id="KW-0378">Hydrolase</keyword>
<dbReference type="GO" id="GO:0006508">
    <property type="term" value="P:proteolysis"/>
    <property type="evidence" value="ECO:0007669"/>
    <property type="project" value="UniProtKB-KW"/>
</dbReference>
<keyword evidence="10" id="KW-0645">Protease</keyword>
<comment type="caution">
    <text evidence="27">The sequence shown here is derived from an EMBL/GenBank/DDBJ whole genome shotgun (WGS) entry which is preliminary data.</text>
</comment>
<organism evidence="27 28">
    <name type="scientific">Popillia japonica</name>
    <name type="common">Japanese beetle</name>
    <dbReference type="NCBI Taxonomy" id="7064"/>
    <lineage>
        <taxon>Eukaryota</taxon>
        <taxon>Metazoa</taxon>
        <taxon>Ecdysozoa</taxon>
        <taxon>Arthropoda</taxon>
        <taxon>Hexapoda</taxon>
        <taxon>Insecta</taxon>
        <taxon>Pterygota</taxon>
        <taxon>Neoptera</taxon>
        <taxon>Endopterygota</taxon>
        <taxon>Coleoptera</taxon>
        <taxon>Polyphaga</taxon>
        <taxon>Scarabaeiformia</taxon>
        <taxon>Scarabaeidae</taxon>
        <taxon>Rutelinae</taxon>
        <taxon>Popillia</taxon>
    </lineage>
</organism>
<dbReference type="InterPro" id="IPR027268">
    <property type="entry name" value="Peptidase_M4/M1_CTD_sf"/>
</dbReference>
<evidence type="ECO:0000256" key="23">
    <source>
        <dbReference type="PIRSR" id="PIRSR634016-3"/>
    </source>
</evidence>
<dbReference type="InterPro" id="IPR050344">
    <property type="entry name" value="Peptidase_M1_aminopeptidases"/>
</dbReference>
<dbReference type="Pfam" id="PF01433">
    <property type="entry name" value="Peptidase_M1"/>
    <property type="match status" value="1"/>
</dbReference>
<keyword evidence="7" id="KW-0031">Aminopeptidase</keyword>
<evidence type="ECO:0000256" key="3">
    <source>
        <dbReference type="ARBA" id="ARBA00004609"/>
    </source>
</evidence>
<proteinExistence type="inferred from homology"/>
<evidence type="ECO:0000256" key="1">
    <source>
        <dbReference type="ARBA" id="ARBA00001703"/>
    </source>
</evidence>
<dbReference type="EC" id="3.4.11.7" evidence="6"/>
<keyword evidence="28" id="KW-1185">Reference proteome</keyword>
<keyword evidence="17" id="KW-0482">Metalloprotease</keyword>
<keyword evidence="8" id="KW-1003">Cell membrane</keyword>
<feature type="active site" description="Proton acceptor" evidence="22">
    <location>
        <position position="135"/>
    </location>
</feature>
<evidence type="ECO:0000256" key="22">
    <source>
        <dbReference type="PIRSR" id="PIRSR634016-1"/>
    </source>
</evidence>
<keyword evidence="19" id="KW-1015">Disulfide bond</keyword>
<dbReference type="GO" id="GO:0042277">
    <property type="term" value="F:peptide binding"/>
    <property type="evidence" value="ECO:0007669"/>
    <property type="project" value="TreeGrafter"/>
</dbReference>
<evidence type="ECO:0000313" key="28">
    <source>
        <dbReference type="Proteomes" id="UP001458880"/>
    </source>
</evidence>
<dbReference type="InterPro" id="IPR001930">
    <property type="entry name" value="Peptidase_M1"/>
</dbReference>
<evidence type="ECO:0000313" key="27">
    <source>
        <dbReference type="EMBL" id="KAK9739151.1"/>
    </source>
</evidence>
<keyword evidence="11" id="KW-0812">Transmembrane</keyword>
<evidence type="ECO:0000256" key="10">
    <source>
        <dbReference type="ARBA" id="ARBA00022670"/>
    </source>
</evidence>
<dbReference type="SUPFAM" id="SSF55486">
    <property type="entry name" value="Metalloproteases ('zincins'), catalytic domain"/>
    <property type="match status" value="1"/>
</dbReference>
<keyword evidence="18" id="KW-0472">Membrane</keyword>
<keyword evidence="20" id="KW-0325">Glycoprotein</keyword>
<dbReference type="GO" id="GO:0008270">
    <property type="term" value="F:zinc ion binding"/>
    <property type="evidence" value="ECO:0007669"/>
    <property type="project" value="InterPro"/>
</dbReference>
<dbReference type="CDD" id="cd09601">
    <property type="entry name" value="M1_APN-Q_like"/>
    <property type="match status" value="1"/>
</dbReference>
<evidence type="ECO:0000259" key="25">
    <source>
        <dbReference type="Pfam" id="PF01433"/>
    </source>
</evidence>
<keyword evidence="9" id="KW-0336">GPI-anchor</keyword>
<evidence type="ECO:0000256" key="16">
    <source>
        <dbReference type="ARBA" id="ARBA00022989"/>
    </source>
</evidence>
<evidence type="ECO:0000256" key="24">
    <source>
        <dbReference type="PIRSR" id="PIRSR634016-4"/>
    </source>
</evidence>
<name>A0AAW1LZE5_POPJA</name>
<reference evidence="27 28" key="1">
    <citation type="journal article" date="2024" name="BMC Genomics">
        <title>De novo assembly and annotation of Popillia japonica's genome with initial clues to its potential as an invasive pest.</title>
        <authorList>
            <person name="Cucini C."/>
            <person name="Boschi S."/>
            <person name="Funari R."/>
            <person name="Cardaioli E."/>
            <person name="Iannotti N."/>
            <person name="Marturano G."/>
            <person name="Paoli F."/>
            <person name="Bruttini M."/>
            <person name="Carapelli A."/>
            <person name="Frati F."/>
            <person name="Nardi F."/>
        </authorList>
    </citation>
    <scope>NUCLEOTIDE SEQUENCE [LARGE SCALE GENOMIC DNA]</scope>
    <source>
        <strain evidence="27">DMR45628</strain>
    </source>
</reference>
<feature type="binding site" evidence="23">
    <location>
        <position position="157"/>
    </location>
    <ligand>
        <name>Zn(2+)</name>
        <dbReference type="ChEBI" id="CHEBI:29105"/>
        <note>catalytic</note>
    </ligand>
</feature>
<accession>A0AAW1LZE5</accession>
<evidence type="ECO:0000259" key="26">
    <source>
        <dbReference type="Pfam" id="PF11838"/>
    </source>
</evidence>
<comment type="subunit">
    <text evidence="5">Homodimer; disulfide-linked.</text>
</comment>
<dbReference type="GO" id="GO:0005886">
    <property type="term" value="C:plasma membrane"/>
    <property type="evidence" value="ECO:0007669"/>
    <property type="project" value="UniProtKB-SubCell"/>
</dbReference>
<dbReference type="InterPro" id="IPR014782">
    <property type="entry name" value="Peptidase_M1_dom"/>
</dbReference>
<dbReference type="FunFam" id="1.10.390.10:FF:000016">
    <property type="entry name" value="Glutamyl aminopeptidase"/>
    <property type="match status" value="1"/>
</dbReference>
<dbReference type="Gene3D" id="1.25.50.20">
    <property type="match status" value="1"/>
</dbReference>
<evidence type="ECO:0000256" key="7">
    <source>
        <dbReference type="ARBA" id="ARBA00022438"/>
    </source>
</evidence>
<gene>
    <name evidence="27" type="ORF">QE152_g9281</name>
</gene>
<sequence length="698" mass="80592">MPVQDTVEVDDGILVHFTESVPMSTYLTCFIVSDFSYTGDTLMNGQEFRVYATPEQVSKTEYARQIGKSVIEYFIDYFDIDFPLPKLDMAAIPDFVSGAMEHWGLVTFRETALLYSTEISSSANKQRVATVVSHELAHSWFGNLVTMDWWNDIWLNEGFASYIEYKGVDYAEPTWQMMDQFIIADLHPVLILDATLGSHPIVQTVLTPDEITAIFDTISYNKGAAILRMLEDAVNQENFKAGVTKYLENHQFENAVTQDLWNALQEIVLDEINVTEFMNTWTMQMGYPVIDVTSDSEGNYVLKQRRYLTNPDAVDENVTPYNYKWMIPVTYITSDSNVPQYVWFNHTADEVTVPKDNVDWIKFNYKQVGYYRVNYEESDWARLTEHIGSLSVADKAHLLEEAFRLAQSNDITYAIALNLSTYMKEEIEFIPWSVLSTMMFELNVYLASSSIYSDFKVFVQEMVGNAYNTLTWEEDAEDDHLKRRARTTVLNLACAMEHQTCLTEATQRFQNWLTNSEPLSQDLRTIIYNYGVAGGTTENWEQMYNIFVEEKDASEKLKLMQALTYSTNETLLERLIEIAETEEVVRGQDYFTLMQYISENPVGTTIVWDYVREHWLDLVNRFGLNERYLGRMIPSITKSFTTTAKLEEMQNFFAEYPDAGAGEAARVQALETVQNNIKWLQSNKELVEAWISNYINQS</sequence>
<dbReference type="FunFam" id="2.60.40.1910:FF:000003">
    <property type="entry name" value="Aminopeptidase"/>
    <property type="match status" value="1"/>
</dbReference>
<keyword evidence="14 23" id="KW-0862">Zinc</keyword>
<evidence type="ECO:0000256" key="13">
    <source>
        <dbReference type="ARBA" id="ARBA00022801"/>
    </source>
</evidence>
<feature type="binding site" evidence="23">
    <location>
        <position position="134"/>
    </location>
    <ligand>
        <name>Zn(2+)</name>
        <dbReference type="ChEBI" id="CHEBI:29105"/>
        <note>catalytic</note>
    </ligand>
</feature>
<dbReference type="GO" id="GO:0043171">
    <property type="term" value="P:peptide catabolic process"/>
    <property type="evidence" value="ECO:0007669"/>
    <property type="project" value="TreeGrafter"/>
</dbReference>
<evidence type="ECO:0000256" key="2">
    <source>
        <dbReference type="ARBA" id="ARBA00004401"/>
    </source>
</evidence>
<dbReference type="EMBL" id="JASPKY010000078">
    <property type="protein sequence ID" value="KAK9739151.1"/>
    <property type="molecule type" value="Genomic_DNA"/>
</dbReference>
<evidence type="ECO:0000256" key="17">
    <source>
        <dbReference type="ARBA" id="ARBA00023049"/>
    </source>
</evidence>
<comment type="subcellular location">
    <subcellularLocation>
        <location evidence="3">Cell membrane</location>
        <topology evidence="3">Lipid-anchor</topology>
        <topology evidence="3">GPI-anchor</topology>
    </subcellularLocation>
    <subcellularLocation>
        <location evidence="2">Cell membrane</location>
        <topology evidence="2">Single-pass type II membrane protein</topology>
    </subcellularLocation>
</comment>
<evidence type="ECO:0000256" key="8">
    <source>
        <dbReference type="ARBA" id="ARBA00022475"/>
    </source>
</evidence>
<comment type="similarity">
    <text evidence="4">Belongs to the peptidase M1 family.</text>
</comment>
<evidence type="ECO:0000256" key="15">
    <source>
        <dbReference type="ARBA" id="ARBA00022837"/>
    </source>
</evidence>
<dbReference type="AlphaFoldDB" id="A0AAW1LZE5"/>
<dbReference type="PANTHER" id="PTHR11533:SF276">
    <property type="entry name" value="GLUTAMYL AMINOPEPTIDASE"/>
    <property type="match status" value="1"/>
</dbReference>
<dbReference type="Pfam" id="PF11838">
    <property type="entry name" value="ERAP1_C"/>
    <property type="match status" value="1"/>
</dbReference>
<protein>
    <recommendedName>
        <fullName evidence="6">glutamyl aminopeptidase</fullName>
        <ecNumber evidence="6">3.4.11.7</ecNumber>
    </recommendedName>
</protein>
<comment type="cofactor">
    <cofactor evidence="23">
        <name>Zn(2+)</name>
        <dbReference type="ChEBI" id="CHEBI:29105"/>
    </cofactor>
    <text evidence="23">Binds 1 zinc ion per subunit.</text>
</comment>
<feature type="binding site" evidence="23">
    <location>
        <position position="138"/>
    </location>
    <ligand>
        <name>Zn(2+)</name>
        <dbReference type="ChEBI" id="CHEBI:29105"/>
        <note>catalytic</note>
    </ligand>
</feature>
<dbReference type="GO" id="GO:0098552">
    <property type="term" value="C:side of membrane"/>
    <property type="evidence" value="ECO:0007669"/>
    <property type="project" value="UniProtKB-KW"/>
</dbReference>